<evidence type="ECO:0000259" key="11">
    <source>
        <dbReference type="Pfam" id="PF00884"/>
    </source>
</evidence>
<keyword evidence="5 12" id="KW-0378">Hydrolase</keyword>
<feature type="chain" id="PRO_5043578527" evidence="9">
    <location>
        <begin position="21"/>
        <end position="919"/>
    </location>
</feature>
<dbReference type="InterPro" id="IPR001000">
    <property type="entry name" value="GH10_dom"/>
</dbReference>
<dbReference type="PROSITE" id="PS00523">
    <property type="entry name" value="SULFATASE_1"/>
    <property type="match status" value="1"/>
</dbReference>
<dbReference type="GO" id="GO:0000272">
    <property type="term" value="P:polysaccharide catabolic process"/>
    <property type="evidence" value="ECO:0007669"/>
    <property type="project" value="UniProtKB-KW"/>
</dbReference>
<evidence type="ECO:0000256" key="1">
    <source>
        <dbReference type="ARBA" id="ARBA00001913"/>
    </source>
</evidence>
<evidence type="ECO:0000256" key="2">
    <source>
        <dbReference type="ARBA" id="ARBA00008779"/>
    </source>
</evidence>
<dbReference type="KEGG" id="fya:KMW28_28235"/>
<comment type="similarity">
    <text evidence="2">Belongs to the sulfatase family.</text>
</comment>
<dbReference type="EMBL" id="CP076133">
    <property type="protein sequence ID" value="QWG04788.1"/>
    <property type="molecule type" value="Genomic_DNA"/>
</dbReference>
<keyword evidence="8" id="KW-0624">Polysaccharide degradation</keyword>
<reference evidence="12 13" key="1">
    <citation type="submission" date="2021-05" db="EMBL/GenBank/DDBJ databases">
        <title>Comparative genomic studies on the polysaccharide-degrading batcterial strains of the Flammeovirga genus.</title>
        <authorList>
            <person name="Zewei F."/>
            <person name="Zheng Z."/>
            <person name="Yu L."/>
            <person name="Ruyue G."/>
            <person name="Yanhong M."/>
            <person name="Yuanyuan C."/>
            <person name="Jingyan G."/>
            <person name="Wenjun H."/>
        </authorList>
    </citation>
    <scope>NUCLEOTIDE SEQUENCE [LARGE SCALE GENOMIC DNA]</scope>
    <source>
        <strain evidence="12 13">NBRC:100898</strain>
    </source>
</reference>
<evidence type="ECO:0000256" key="6">
    <source>
        <dbReference type="ARBA" id="ARBA00022837"/>
    </source>
</evidence>
<dbReference type="PANTHER" id="PTHR45953">
    <property type="entry name" value="IDURONATE 2-SULFATASE"/>
    <property type="match status" value="1"/>
</dbReference>
<feature type="domain" description="Sulfatase N-terminal" evidence="11">
    <location>
        <begin position="24"/>
        <end position="404"/>
    </location>
</feature>
<dbReference type="Pfam" id="PF00884">
    <property type="entry name" value="Sulfatase"/>
    <property type="match status" value="1"/>
</dbReference>
<keyword evidence="6" id="KW-0106">Calcium</keyword>
<organism evidence="12 13">
    <name type="scientific">Flammeovirga yaeyamensis</name>
    <dbReference type="NCBI Taxonomy" id="367791"/>
    <lineage>
        <taxon>Bacteria</taxon>
        <taxon>Pseudomonadati</taxon>
        <taxon>Bacteroidota</taxon>
        <taxon>Cytophagia</taxon>
        <taxon>Cytophagales</taxon>
        <taxon>Flammeovirgaceae</taxon>
        <taxon>Flammeovirga</taxon>
    </lineage>
</organism>
<keyword evidence="3" id="KW-0479">Metal-binding</keyword>
<dbReference type="GO" id="GO:0046872">
    <property type="term" value="F:metal ion binding"/>
    <property type="evidence" value="ECO:0007669"/>
    <property type="project" value="UniProtKB-KW"/>
</dbReference>
<comment type="cofactor">
    <cofactor evidence="1">
        <name>Ca(2+)</name>
        <dbReference type="ChEBI" id="CHEBI:29108"/>
    </cofactor>
</comment>
<evidence type="ECO:0000256" key="7">
    <source>
        <dbReference type="ARBA" id="ARBA00023277"/>
    </source>
</evidence>
<dbReference type="Proteomes" id="UP000678679">
    <property type="component" value="Chromosome 2"/>
</dbReference>
<dbReference type="Gene3D" id="3.40.720.10">
    <property type="entry name" value="Alkaline Phosphatase, subunit A"/>
    <property type="match status" value="1"/>
</dbReference>
<proteinExistence type="inferred from homology"/>
<evidence type="ECO:0000256" key="8">
    <source>
        <dbReference type="ARBA" id="ARBA00023326"/>
    </source>
</evidence>
<dbReference type="InterPro" id="IPR024607">
    <property type="entry name" value="Sulfatase_CS"/>
</dbReference>
<dbReference type="GO" id="GO:0005737">
    <property type="term" value="C:cytoplasm"/>
    <property type="evidence" value="ECO:0007669"/>
    <property type="project" value="TreeGrafter"/>
</dbReference>
<evidence type="ECO:0000313" key="12">
    <source>
        <dbReference type="EMBL" id="QWG04788.1"/>
    </source>
</evidence>
<evidence type="ECO:0000256" key="3">
    <source>
        <dbReference type="ARBA" id="ARBA00022723"/>
    </source>
</evidence>
<dbReference type="InterPro" id="IPR035874">
    <property type="entry name" value="IDS"/>
</dbReference>
<evidence type="ECO:0000256" key="4">
    <source>
        <dbReference type="ARBA" id="ARBA00022729"/>
    </source>
</evidence>
<keyword evidence="4 9" id="KW-0732">Signal</keyword>
<evidence type="ECO:0000256" key="5">
    <source>
        <dbReference type="ARBA" id="ARBA00022801"/>
    </source>
</evidence>
<gene>
    <name evidence="12" type="ORF">KMW28_28235</name>
</gene>
<sequence length="919" mass="105772">MKKYILSILFITCAWFSSHAQEKKNILFIAIDDLKPTIGAYGDDYAITPNMDKLADQGTVFLNNHCQQAVCGPSRASLLTGLRPDLVQVWDLKTKIRNKRPDVVTLPQYFKESGYLTYGVGKIYDPRSVDAELDAPSWSEYTYPKDLKYAEGYAEPAFSYYQDPYNVKRVRELRKEAMEKGIEKKKINKWVQKQFKPAFEKADVPDDAYIDGAITNQGVEYIKELAQQDQPFFLAVGYKRPHLPFAAPTKYWDLYNEDEVPLAKFQHKVKGGYDKAYHTSSELRGYKTEGLEIGEEDGLAVVSEKGQRQLIHGYYAATSYVDKLIGQLIDQLHESGLEKNTIIILWGDHGWHLGDHRLWNKHSNFEQAAKSPMIIVDPTQKTVKQVSSVTEFVDIYPTLADMAGLPVPTHLSGKSLQPVLDGSKDRVKDYAVTQIARGPVNGYSLKSGHIRYTVWYNNNPRFKNSLDGCKRVAEELYDYEKDPLETVNHANEKEYKATLEAMRALFLDFFNNEREYKDFEVGKVETPAGNWEAEANKRIEKYRKGDVTLTVFDKKGNEINGEIFIEQVNHQFRWGGIIDSRLLGGANKEKYQNEFANMFEHAGFENALKIKHKKLYDKYEEAIIPFLKENNISLRGHALVWEKTKNMPKDLQELAAKEDTAALMKGLESYVDYGLENYDVTEWDLLNEPRECHEVQDMTKQNSWAHWFHYGGKVRKNDNVRLFLNENKVISSPYKTAQKNIQFHLDVINGILAEGAPIEALGFQSRMKQHIAPQDIYDRLETFAQFNLPMLGTEFEIVDSGYQKFTDKDRAEITKEVMTIYFSHPKVEGLYVWTPFGNVKKAFYDLELNPRPEAKVWKEQLQKWTTTLTANAEAGKVNFRGFKGQYKISYTHKGKTYSRLIDVKDAKNNIKVKLTELNN</sequence>
<dbReference type="SUPFAM" id="SSF51445">
    <property type="entry name" value="(Trans)glycosidases"/>
    <property type="match status" value="1"/>
</dbReference>
<evidence type="ECO:0000313" key="13">
    <source>
        <dbReference type="Proteomes" id="UP000678679"/>
    </source>
</evidence>
<dbReference type="GO" id="GO:0004553">
    <property type="term" value="F:hydrolase activity, hydrolyzing O-glycosyl compounds"/>
    <property type="evidence" value="ECO:0007669"/>
    <property type="project" value="InterPro"/>
</dbReference>
<keyword evidence="7" id="KW-0119">Carbohydrate metabolism</keyword>
<dbReference type="InterPro" id="IPR017850">
    <property type="entry name" value="Alkaline_phosphatase_core_sf"/>
</dbReference>
<protein>
    <submittedName>
        <fullName evidence="12">Sulfatase-like hydrolase/transferase</fullName>
    </submittedName>
</protein>
<dbReference type="Pfam" id="PF00331">
    <property type="entry name" value="Glyco_hydro_10"/>
    <property type="match status" value="1"/>
</dbReference>
<dbReference type="AlphaFoldDB" id="A0AAX1NER4"/>
<evidence type="ECO:0000259" key="10">
    <source>
        <dbReference type="Pfam" id="PF00331"/>
    </source>
</evidence>
<keyword evidence="13" id="KW-1185">Reference proteome</keyword>
<accession>A0AAX1NER4</accession>
<dbReference type="PANTHER" id="PTHR45953:SF1">
    <property type="entry name" value="IDURONATE 2-SULFATASE"/>
    <property type="match status" value="1"/>
</dbReference>
<dbReference type="InterPro" id="IPR000917">
    <property type="entry name" value="Sulfatase_N"/>
</dbReference>
<dbReference type="GO" id="GO:0004423">
    <property type="term" value="F:iduronate-2-sulfatase activity"/>
    <property type="evidence" value="ECO:0007669"/>
    <property type="project" value="InterPro"/>
</dbReference>
<evidence type="ECO:0000256" key="9">
    <source>
        <dbReference type="SAM" id="SignalP"/>
    </source>
</evidence>
<dbReference type="CDD" id="cd16030">
    <property type="entry name" value="iduronate-2-sulfatase"/>
    <property type="match status" value="1"/>
</dbReference>
<dbReference type="InterPro" id="IPR017853">
    <property type="entry name" value="GH"/>
</dbReference>
<dbReference type="RefSeq" id="WP_169662510.1">
    <property type="nucleotide sequence ID" value="NZ_CP076133.1"/>
</dbReference>
<dbReference type="SUPFAM" id="SSF53649">
    <property type="entry name" value="Alkaline phosphatase-like"/>
    <property type="match status" value="1"/>
</dbReference>
<feature type="signal peptide" evidence="9">
    <location>
        <begin position="1"/>
        <end position="20"/>
    </location>
</feature>
<name>A0AAX1NER4_9BACT</name>
<feature type="domain" description="GH10" evidence="10">
    <location>
        <begin position="572"/>
        <end position="834"/>
    </location>
</feature>
<dbReference type="Gene3D" id="3.20.20.80">
    <property type="entry name" value="Glycosidases"/>
    <property type="match status" value="1"/>
</dbReference>